<dbReference type="AlphaFoldDB" id="A0A132ALD9"/>
<name>A0A132ALD9_SARSC</name>
<dbReference type="Proteomes" id="UP000616769">
    <property type="component" value="Unassembled WGS sequence"/>
</dbReference>
<sequence length="78" mass="8997">MNNLFKNLLTNFCPILVIVSIISINSLNALDGFNVCTRNETVPIEYEIQIPKPQEVQTLGWCLQIPPRCIKMNYVIRF</sequence>
<dbReference type="OrthoDB" id="18487at2759"/>
<proteinExistence type="predicted"/>
<gene>
    <name evidence="1" type="ORF">QR98_0103490</name>
</gene>
<evidence type="ECO:0000313" key="2">
    <source>
        <dbReference type="Proteomes" id="UP000616769"/>
    </source>
</evidence>
<reference evidence="1 2" key="1">
    <citation type="journal article" date="2015" name="Parasit. Vectors">
        <title>Draft genome of the scabies mite.</title>
        <authorList>
            <person name="Rider S.D.Jr."/>
            <person name="Morgan M.S."/>
            <person name="Arlian L.G."/>
        </authorList>
    </citation>
    <scope>NUCLEOTIDE SEQUENCE [LARGE SCALE GENOMIC DNA]</scope>
    <source>
        <strain evidence="1">Arlian Lab</strain>
    </source>
</reference>
<organism evidence="1 2">
    <name type="scientific">Sarcoptes scabiei</name>
    <name type="common">Itch mite</name>
    <name type="synonym">Acarus scabiei</name>
    <dbReference type="NCBI Taxonomy" id="52283"/>
    <lineage>
        <taxon>Eukaryota</taxon>
        <taxon>Metazoa</taxon>
        <taxon>Ecdysozoa</taxon>
        <taxon>Arthropoda</taxon>
        <taxon>Chelicerata</taxon>
        <taxon>Arachnida</taxon>
        <taxon>Acari</taxon>
        <taxon>Acariformes</taxon>
        <taxon>Sarcoptiformes</taxon>
        <taxon>Astigmata</taxon>
        <taxon>Psoroptidia</taxon>
        <taxon>Sarcoptoidea</taxon>
        <taxon>Sarcoptidae</taxon>
        <taxon>Sarcoptinae</taxon>
        <taxon>Sarcoptes</taxon>
    </lineage>
</organism>
<dbReference type="EMBL" id="JXLN01017914">
    <property type="protein sequence ID" value="KPM11774.1"/>
    <property type="molecule type" value="Genomic_DNA"/>
</dbReference>
<accession>A0A132ALD9</accession>
<dbReference type="VEuPathDB" id="VectorBase:SSCA010174"/>
<comment type="caution">
    <text evidence="1">The sequence shown here is derived from an EMBL/GenBank/DDBJ whole genome shotgun (WGS) entry which is preliminary data.</text>
</comment>
<protein>
    <submittedName>
        <fullName evidence="1">Uncharacterized protein</fullName>
    </submittedName>
</protein>
<evidence type="ECO:0000313" key="1">
    <source>
        <dbReference type="EMBL" id="KPM11774.1"/>
    </source>
</evidence>